<organism evidence="1 2">
    <name type="scientific">Larinioides sclopetarius</name>
    <dbReference type="NCBI Taxonomy" id="280406"/>
    <lineage>
        <taxon>Eukaryota</taxon>
        <taxon>Metazoa</taxon>
        <taxon>Ecdysozoa</taxon>
        <taxon>Arthropoda</taxon>
        <taxon>Chelicerata</taxon>
        <taxon>Arachnida</taxon>
        <taxon>Araneae</taxon>
        <taxon>Araneomorphae</taxon>
        <taxon>Entelegynae</taxon>
        <taxon>Araneoidea</taxon>
        <taxon>Araneidae</taxon>
        <taxon>Larinioides</taxon>
    </lineage>
</organism>
<gene>
    <name evidence="1" type="ORF">LARSCL_LOCUS2826</name>
</gene>
<accession>A0AAV1Z4T7</accession>
<evidence type="ECO:0000313" key="2">
    <source>
        <dbReference type="Proteomes" id="UP001497382"/>
    </source>
</evidence>
<protein>
    <submittedName>
        <fullName evidence="1">Uncharacterized protein</fullName>
    </submittedName>
</protein>
<reference evidence="1 2" key="1">
    <citation type="submission" date="2024-04" db="EMBL/GenBank/DDBJ databases">
        <authorList>
            <person name="Rising A."/>
            <person name="Reimegard J."/>
            <person name="Sonavane S."/>
            <person name="Akerstrom W."/>
            <person name="Nylinder S."/>
            <person name="Hedman E."/>
            <person name="Kallberg Y."/>
        </authorList>
    </citation>
    <scope>NUCLEOTIDE SEQUENCE [LARGE SCALE GENOMIC DNA]</scope>
</reference>
<proteinExistence type="predicted"/>
<dbReference type="Proteomes" id="UP001497382">
    <property type="component" value="Unassembled WGS sequence"/>
</dbReference>
<comment type="caution">
    <text evidence="1">The sequence shown here is derived from an EMBL/GenBank/DDBJ whole genome shotgun (WGS) entry which is preliminary data.</text>
</comment>
<dbReference type="EMBL" id="CAXIEN010000020">
    <property type="protein sequence ID" value="CAL1265932.1"/>
    <property type="molecule type" value="Genomic_DNA"/>
</dbReference>
<dbReference type="AlphaFoldDB" id="A0AAV1Z4T7"/>
<keyword evidence="2" id="KW-1185">Reference proteome</keyword>
<sequence>MHFLNIFARSLIHPIHKHSSVPWLLMFWTKTEGIRKKITRATSTLPQASEVIGIKIVTTST</sequence>
<name>A0AAV1Z4T7_9ARAC</name>
<evidence type="ECO:0000313" key="1">
    <source>
        <dbReference type="EMBL" id="CAL1265932.1"/>
    </source>
</evidence>